<keyword evidence="1" id="KW-0175">Coiled coil</keyword>
<comment type="caution">
    <text evidence="3">The sequence shown here is derived from an EMBL/GenBank/DDBJ whole genome shotgun (WGS) entry which is preliminary data.</text>
</comment>
<organism evidence="3 4">
    <name type="scientific">Petrolisthes cinctipes</name>
    <name type="common">Flat porcelain crab</name>
    <dbReference type="NCBI Taxonomy" id="88211"/>
    <lineage>
        <taxon>Eukaryota</taxon>
        <taxon>Metazoa</taxon>
        <taxon>Ecdysozoa</taxon>
        <taxon>Arthropoda</taxon>
        <taxon>Crustacea</taxon>
        <taxon>Multicrustacea</taxon>
        <taxon>Malacostraca</taxon>
        <taxon>Eumalacostraca</taxon>
        <taxon>Eucarida</taxon>
        <taxon>Decapoda</taxon>
        <taxon>Pleocyemata</taxon>
        <taxon>Anomura</taxon>
        <taxon>Galatheoidea</taxon>
        <taxon>Porcellanidae</taxon>
        <taxon>Petrolisthes</taxon>
    </lineage>
</organism>
<reference evidence="3" key="1">
    <citation type="submission" date="2023-10" db="EMBL/GenBank/DDBJ databases">
        <title>Genome assemblies of two species of porcelain crab, Petrolisthes cinctipes and Petrolisthes manimaculis (Anomura: Porcellanidae).</title>
        <authorList>
            <person name="Angst P."/>
        </authorList>
    </citation>
    <scope>NUCLEOTIDE SEQUENCE</scope>
    <source>
        <strain evidence="3">PB745_01</strain>
        <tissue evidence="3">Gill</tissue>
    </source>
</reference>
<keyword evidence="4" id="KW-1185">Reference proteome</keyword>
<dbReference type="AlphaFoldDB" id="A0AAE1GBJ6"/>
<evidence type="ECO:0000313" key="4">
    <source>
        <dbReference type="Proteomes" id="UP001286313"/>
    </source>
</evidence>
<feature type="region of interest" description="Disordered" evidence="2">
    <location>
        <begin position="237"/>
        <end position="259"/>
    </location>
</feature>
<evidence type="ECO:0000256" key="1">
    <source>
        <dbReference type="SAM" id="Coils"/>
    </source>
</evidence>
<feature type="coiled-coil region" evidence="1">
    <location>
        <begin position="25"/>
        <end position="94"/>
    </location>
</feature>
<proteinExistence type="predicted"/>
<sequence length="259" mass="28327">MELEAIKVLLDSQERTLRSAMDMVVKQLQDRINTAEQLVDEVIKSLEFSQAEVLDLKNEVKVLTKSNKDKQLLLEELQSKVSEQEQRLNHQEDYSRCNNLRITCLQEQPGGETWEETTVNVNKLLEDKLQLPGLPAANLERAHRTRVPLGALGDDGRVRIHGGVGAVSGGLVYCDLSAEGAVGFAHCRYGDGVRSSSPRPSTGVKATTEVPVTDSTATGAPWTVFWRATAATAARMSTGATKRQESTGGTVVQNRVVDK</sequence>
<dbReference type="EMBL" id="JAWQEG010000535">
    <property type="protein sequence ID" value="KAK3888739.1"/>
    <property type="molecule type" value="Genomic_DNA"/>
</dbReference>
<accession>A0AAE1GBJ6</accession>
<protein>
    <submittedName>
        <fullName evidence="3">Uncharacterized protein</fullName>
    </submittedName>
</protein>
<name>A0AAE1GBJ6_PETCI</name>
<gene>
    <name evidence="3" type="ORF">Pcinc_007214</name>
</gene>
<evidence type="ECO:0000313" key="3">
    <source>
        <dbReference type="EMBL" id="KAK3888739.1"/>
    </source>
</evidence>
<dbReference type="Proteomes" id="UP001286313">
    <property type="component" value="Unassembled WGS sequence"/>
</dbReference>
<evidence type="ECO:0000256" key="2">
    <source>
        <dbReference type="SAM" id="MobiDB-lite"/>
    </source>
</evidence>